<organism evidence="2 3">
    <name type="scientific">Nocardia aurantia</name>
    <dbReference type="NCBI Taxonomy" id="2585199"/>
    <lineage>
        <taxon>Bacteria</taxon>
        <taxon>Bacillati</taxon>
        <taxon>Actinomycetota</taxon>
        <taxon>Actinomycetes</taxon>
        <taxon>Mycobacteriales</taxon>
        <taxon>Nocardiaceae</taxon>
        <taxon>Nocardia</taxon>
    </lineage>
</organism>
<proteinExistence type="predicted"/>
<gene>
    <name evidence="2" type="ORF">NRB56_70020</name>
</gene>
<name>A0A7K0E007_9NOCA</name>
<dbReference type="EMBL" id="WEGI01000019">
    <property type="protein sequence ID" value="MQY31393.1"/>
    <property type="molecule type" value="Genomic_DNA"/>
</dbReference>
<evidence type="ECO:0000256" key="1">
    <source>
        <dbReference type="SAM" id="Phobius"/>
    </source>
</evidence>
<sequence>MSSLDARISATIGWIHRSQLTDGHGGAGWGWVPDIPPNPQNTAEVVCALTNAGESIPRAAEVVTLVGQNAVVREEHGEWVFHAPIDLSWRLRALQCLGIPSSDPSAAACRTALITAQESDSGGWRMSGRIGPVSVSATSSAIQALCGDTASDEATARAVLRGTMFLAESMLEQDPRTQPMYACAYVAAALARPEISAVGGKKIDRGRDLAVQHLLAHLAAGYPRIEEEHFRRADVADTWRHLSLHLSVGALLSVEPRTVFEPVVRRALIDLLDLQEPEELQAQYGGFRTSTEGFVTSYATTQALDSMLAARQVMHEKISPARVFDLICRDEGRHHLDAQNVIEFGGYPVVMNSPAGIGALLAGVPAGLTIALLAIGFADELGKAGSRALVVWGMLFVAFGTLAGLATRFPAVSKLRIATSVFAGYTAVVLPIVSFLLT</sequence>
<feature type="transmembrane region" description="Helical" evidence="1">
    <location>
        <begin position="417"/>
        <end position="437"/>
    </location>
</feature>
<keyword evidence="1" id="KW-1133">Transmembrane helix</keyword>
<keyword evidence="1" id="KW-0472">Membrane</keyword>
<protein>
    <submittedName>
        <fullName evidence="2">Uncharacterized protein</fullName>
    </submittedName>
</protein>
<comment type="caution">
    <text evidence="2">The sequence shown here is derived from an EMBL/GenBank/DDBJ whole genome shotgun (WGS) entry which is preliminary data.</text>
</comment>
<feature type="transmembrane region" description="Helical" evidence="1">
    <location>
        <begin position="389"/>
        <end position="411"/>
    </location>
</feature>
<reference evidence="2 3" key="1">
    <citation type="submission" date="2019-10" db="EMBL/GenBank/DDBJ databases">
        <title>Nocardia macrotermitis sp. nov. and Nocardia aurantia sp. nov., isolated from the gut of fungus growing-termite Macrotermes natalensis.</title>
        <authorList>
            <person name="Benndorf R."/>
            <person name="Schwitalla J."/>
            <person name="Martin K."/>
            <person name="De Beer W."/>
            <person name="Kaster A.-K."/>
            <person name="Vollmers J."/>
            <person name="Poulsen M."/>
            <person name="Beemelmanns C."/>
        </authorList>
    </citation>
    <scope>NUCLEOTIDE SEQUENCE [LARGE SCALE GENOMIC DNA]</scope>
    <source>
        <strain evidence="2 3">RB56</strain>
    </source>
</reference>
<dbReference type="Proteomes" id="UP000431401">
    <property type="component" value="Unassembled WGS sequence"/>
</dbReference>
<evidence type="ECO:0000313" key="2">
    <source>
        <dbReference type="EMBL" id="MQY31393.1"/>
    </source>
</evidence>
<evidence type="ECO:0000313" key="3">
    <source>
        <dbReference type="Proteomes" id="UP000431401"/>
    </source>
</evidence>
<keyword evidence="1" id="KW-0812">Transmembrane</keyword>
<accession>A0A7K0E007</accession>
<dbReference type="Gene3D" id="1.50.10.20">
    <property type="match status" value="1"/>
</dbReference>
<feature type="transmembrane region" description="Helical" evidence="1">
    <location>
        <begin position="357"/>
        <end position="377"/>
    </location>
</feature>
<dbReference type="AlphaFoldDB" id="A0A7K0E007"/>
<dbReference type="InterPro" id="IPR008930">
    <property type="entry name" value="Terpenoid_cyclase/PrenylTrfase"/>
</dbReference>
<keyword evidence="3" id="KW-1185">Reference proteome</keyword>
<dbReference type="SUPFAM" id="SSF48239">
    <property type="entry name" value="Terpenoid cyclases/Protein prenyltransferases"/>
    <property type="match status" value="1"/>
</dbReference>